<sequence>MTAEVVHLRIGNLRKAVLVTGQAYQEPKDALNEFVSNAADEYAEAGRTGCTITIHLRRNARRSVIAVSDDGRGLTADRLRHVARNLFESAKAGDDRTVGEKAIGVLAFQQLGGRCDIVSRTATSAETHRLSLMRGEADALLAVEKRRARATAGTTVYISDLDPEVLRVLTLRKVVEYLRLRRVAALARGDYEIEVIEGAHSERVVPHRHEGVHLKIGARTTLWGRIDFALWAAPRAAGVRRRVAVVGRGGTTVIDDIAELEDFSGPPWNLDQLAGSITFPPLQQSTGRRAILRDRDVFPVFLEMVRSIEPAVSAAVDHINRQAESESSGRIADEVRRIFGRVLRELDEIANPMRTALGETSGDGALFTQPIDALRADAEPSADDRLPPLSSTPSETSTPRGDPADTADPASPSGRVARLPTVAPDEQPGNARSRFDEQTGIVYYNRDHDDYLLVKGEEAALLDYLVQLVAKEYVVFNNPRSTGAELAEEMVRMLVRLRRHVPRSTGARVGRRRQLGEV</sequence>
<evidence type="ECO:0000313" key="2">
    <source>
        <dbReference type="EMBL" id="MBJ7608156.1"/>
    </source>
</evidence>
<dbReference type="GO" id="GO:0005524">
    <property type="term" value="F:ATP binding"/>
    <property type="evidence" value="ECO:0007669"/>
    <property type="project" value="UniProtKB-KW"/>
</dbReference>
<dbReference type="Proteomes" id="UP000614410">
    <property type="component" value="Unassembled WGS sequence"/>
</dbReference>
<comment type="caution">
    <text evidence="2">The sequence shown here is derived from an EMBL/GenBank/DDBJ whole genome shotgun (WGS) entry which is preliminary data.</text>
</comment>
<evidence type="ECO:0000313" key="3">
    <source>
        <dbReference type="Proteomes" id="UP000614410"/>
    </source>
</evidence>
<dbReference type="Pfam" id="PF13589">
    <property type="entry name" value="HATPase_c_3"/>
    <property type="match status" value="1"/>
</dbReference>
<dbReference type="SUPFAM" id="SSF55874">
    <property type="entry name" value="ATPase domain of HSP90 chaperone/DNA topoisomerase II/histidine kinase"/>
    <property type="match status" value="1"/>
</dbReference>
<proteinExistence type="predicted"/>
<dbReference type="AlphaFoldDB" id="A0A934KEP8"/>
<dbReference type="Gene3D" id="3.30.565.10">
    <property type="entry name" value="Histidine kinase-like ATPase, C-terminal domain"/>
    <property type="match status" value="1"/>
</dbReference>
<accession>A0A934KEP8</accession>
<reference evidence="2 3" key="1">
    <citation type="submission" date="2020-10" db="EMBL/GenBank/DDBJ databases">
        <title>Ca. Dormibacterota MAGs.</title>
        <authorList>
            <person name="Montgomery K."/>
        </authorList>
    </citation>
    <scope>NUCLEOTIDE SEQUENCE [LARGE SCALE GENOMIC DNA]</scope>
    <source>
        <strain evidence="2">Mitchell_Peninsula_5</strain>
    </source>
</reference>
<dbReference type="EMBL" id="JAEKNN010000008">
    <property type="protein sequence ID" value="MBJ7608156.1"/>
    <property type="molecule type" value="Genomic_DNA"/>
</dbReference>
<feature type="region of interest" description="Disordered" evidence="1">
    <location>
        <begin position="379"/>
        <end position="434"/>
    </location>
</feature>
<evidence type="ECO:0000256" key="1">
    <source>
        <dbReference type="SAM" id="MobiDB-lite"/>
    </source>
</evidence>
<feature type="compositionally biased region" description="Low complexity" evidence="1">
    <location>
        <begin position="387"/>
        <end position="399"/>
    </location>
</feature>
<gene>
    <name evidence="2" type="ORF">JF887_01825</name>
</gene>
<name>A0A934KEP8_9BACT</name>
<dbReference type="InterPro" id="IPR036890">
    <property type="entry name" value="HATPase_C_sf"/>
</dbReference>
<keyword evidence="2" id="KW-0067">ATP-binding</keyword>
<keyword evidence="2" id="KW-0547">Nucleotide-binding</keyword>
<protein>
    <submittedName>
        <fullName evidence="2">ATP-binding protein</fullName>
    </submittedName>
</protein>
<organism evidence="2 3">
    <name type="scientific">Candidatus Amunia macphersoniae</name>
    <dbReference type="NCBI Taxonomy" id="3127014"/>
    <lineage>
        <taxon>Bacteria</taxon>
        <taxon>Bacillati</taxon>
        <taxon>Candidatus Dormiibacterota</taxon>
        <taxon>Candidatus Dormibacteria</taxon>
        <taxon>Candidatus Aeolococcales</taxon>
        <taxon>Candidatus Aeolococcaceae</taxon>
        <taxon>Candidatus Amunia</taxon>
    </lineage>
</organism>